<dbReference type="RefSeq" id="WP_048091497.1">
    <property type="nucleotide sequence ID" value="NZ_CP009552.1"/>
</dbReference>
<proteinExistence type="predicted"/>
<accession>A0A0A7GDM6</accession>
<dbReference type="Proteomes" id="UP000030624">
    <property type="component" value="Chromosome"/>
</dbReference>
<sequence>MSDEQIVRHEHYNFREQELKVTLKRGTRGDYGWEISYNGTDIEEVLQKIKEADEKLREAFLGGGE</sequence>
<organism evidence="1 2">
    <name type="scientific">Geoglobus acetivorans</name>
    <dbReference type="NCBI Taxonomy" id="565033"/>
    <lineage>
        <taxon>Archaea</taxon>
        <taxon>Methanobacteriati</taxon>
        <taxon>Methanobacteriota</taxon>
        <taxon>Archaeoglobi</taxon>
        <taxon>Archaeoglobales</taxon>
        <taxon>Archaeoglobaceae</taxon>
        <taxon>Geoglobus</taxon>
    </lineage>
</organism>
<dbReference type="STRING" id="565033.GACE_0885"/>
<evidence type="ECO:0000313" key="2">
    <source>
        <dbReference type="Proteomes" id="UP000030624"/>
    </source>
</evidence>
<protein>
    <submittedName>
        <fullName evidence="1">Uncharacterized protein</fullName>
    </submittedName>
</protein>
<dbReference type="HOGENOM" id="CLU_2839227_0_0_2"/>
<dbReference type="AlphaFoldDB" id="A0A0A7GDM6"/>
<dbReference type="KEGG" id="gac:GACE_0885"/>
<gene>
    <name evidence="1" type="ORF">GACE_0885</name>
</gene>
<name>A0A0A7GDM6_GEOAI</name>
<dbReference type="GeneID" id="24797478"/>
<dbReference type="EMBL" id="CP009552">
    <property type="protein sequence ID" value="AIY89933.1"/>
    <property type="molecule type" value="Genomic_DNA"/>
</dbReference>
<evidence type="ECO:0000313" key="1">
    <source>
        <dbReference type="EMBL" id="AIY89933.1"/>
    </source>
</evidence>
<dbReference type="eggNOG" id="arCOG15025">
    <property type="taxonomic scope" value="Archaea"/>
</dbReference>
<reference evidence="1 2" key="1">
    <citation type="journal article" date="2015" name="Appl. Environ. Microbiol.">
        <title>The Geoglobus acetivorans genome: Fe(III) reduction, acetate utilization, autotrophic growth, and degradation of aromatic compounds in a hyperthermophilic archaeon.</title>
        <authorList>
            <person name="Mardanov A.V."/>
            <person name="Slododkina G.B."/>
            <person name="Slobodkin A.I."/>
            <person name="Beletsky A.V."/>
            <person name="Gavrilov S.N."/>
            <person name="Kublanov I.V."/>
            <person name="Bonch-Osmolovskaya E.A."/>
            <person name="Skryabin K.G."/>
            <person name="Ravin N.V."/>
        </authorList>
    </citation>
    <scope>NUCLEOTIDE SEQUENCE [LARGE SCALE GENOMIC DNA]</scope>
    <source>
        <strain evidence="1 2">SBH6</strain>
    </source>
</reference>